<evidence type="ECO:0000313" key="5">
    <source>
        <dbReference type="Proteomes" id="UP000037784"/>
    </source>
</evidence>
<dbReference type="PANTHER" id="PTHR23088:SF27">
    <property type="entry name" value="DEAMINATED GLUTATHIONE AMIDASE"/>
    <property type="match status" value="1"/>
</dbReference>
<dbReference type="CDD" id="cd07583">
    <property type="entry name" value="nitrilase_5"/>
    <property type="match status" value="1"/>
</dbReference>
<evidence type="ECO:0000313" key="6">
    <source>
        <dbReference type="Proteomes" id="UP000050502"/>
    </source>
</evidence>
<dbReference type="InterPro" id="IPR036526">
    <property type="entry name" value="C-N_Hydrolase_sf"/>
</dbReference>
<accession>A0A0M9UCF0</accession>
<dbReference type="InterPro" id="IPR003010">
    <property type="entry name" value="C-N_Hydrolase"/>
</dbReference>
<dbReference type="EMBL" id="LGKN01000007">
    <property type="protein sequence ID" value="KPL86942.1"/>
    <property type="molecule type" value="Genomic_DNA"/>
</dbReference>
<evidence type="ECO:0000313" key="4">
    <source>
        <dbReference type="EMBL" id="KPL86942.1"/>
    </source>
</evidence>
<dbReference type="PANTHER" id="PTHR23088">
    <property type="entry name" value="NITRILASE-RELATED"/>
    <property type="match status" value="1"/>
</dbReference>
<dbReference type="Gene3D" id="3.60.110.10">
    <property type="entry name" value="Carbon-nitrogen hydrolase"/>
    <property type="match status" value="1"/>
</dbReference>
<dbReference type="Pfam" id="PF00795">
    <property type="entry name" value="CN_hydrolase"/>
    <property type="match status" value="1"/>
</dbReference>
<dbReference type="Proteomes" id="UP000037784">
    <property type="component" value="Unassembled WGS sequence"/>
</dbReference>
<dbReference type="InterPro" id="IPR001110">
    <property type="entry name" value="UPF0012_CS"/>
</dbReference>
<comment type="similarity">
    <text evidence="1">Belongs to the carbon-nitrogen hydrolase superfamily. NIT1/NIT2 family.</text>
</comment>
<keyword evidence="3" id="KW-0378">Hydrolase</keyword>
<dbReference type="EMBL" id="BBZA01000080">
    <property type="protein sequence ID" value="GAP62767.1"/>
    <property type="molecule type" value="Genomic_DNA"/>
</dbReference>
<dbReference type="Proteomes" id="UP000050502">
    <property type="component" value="Unassembled WGS sequence"/>
</dbReference>
<organism evidence="3 5">
    <name type="scientific">Ardenticatena maritima</name>
    <dbReference type="NCBI Taxonomy" id="872965"/>
    <lineage>
        <taxon>Bacteria</taxon>
        <taxon>Bacillati</taxon>
        <taxon>Chloroflexota</taxon>
        <taxon>Ardenticatenia</taxon>
        <taxon>Ardenticatenales</taxon>
        <taxon>Ardenticatenaceae</taxon>
        <taxon>Ardenticatena</taxon>
    </lineage>
</organism>
<sequence>MTTVRISIAQFSVEQANPTANMATVAAYAAEAAARGSDLLVLPELWGHGYDLAHADAYATHPHEGLFAETAALARRHGLFIYGSLLGRLHGRPANTAALFTPSGDVAATYSKVHLFRLMDEDQWLTPGEEAVLVDAPWGATGLAICYDLRFPELFRRYALEGAQVFLICAQWPQTRLAHWRTLLRARAIENQAIVVACNRCGETDGTRFGGHSVVLDAWGEPIVEAGTTPVLLTADVDVATVSAVRRKIPVFEDRRPDVYQARVRRVALKDEKGEATP</sequence>
<dbReference type="STRING" id="872965.SE16_12770"/>
<comment type="caution">
    <text evidence="3">The sequence shown here is derived from an EMBL/GenBank/DDBJ whole genome shotgun (WGS) entry which is preliminary data.</text>
</comment>
<name>A0A0M9UCF0_9CHLR</name>
<dbReference type="PROSITE" id="PS50263">
    <property type="entry name" value="CN_HYDROLASE"/>
    <property type="match status" value="1"/>
</dbReference>
<keyword evidence="5" id="KW-1185">Reference proteome</keyword>
<dbReference type="PROSITE" id="PS01227">
    <property type="entry name" value="UPF0012"/>
    <property type="match status" value="1"/>
</dbReference>
<dbReference type="FunCoup" id="A0A0M9UCF0">
    <property type="interactions" value="441"/>
</dbReference>
<dbReference type="InParanoid" id="A0A0M9UCF0"/>
<dbReference type="RefSeq" id="WP_082374167.1">
    <property type="nucleotide sequence ID" value="NZ_BBZA01000080.1"/>
</dbReference>
<evidence type="ECO:0000256" key="1">
    <source>
        <dbReference type="ARBA" id="ARBA00010613"/>
    </source>
</evidence>
<protein>
    <submittedName>
        <fullName evidence="3">Carbon-nitrogen hydrolase family protein</fullName>
    </submittedName>
</protein>
<proteinExistence type="inferred from homology"/>
<dbReference type="GO" id="GO:0016787">
    <property type="term" value="F:hydrolase activity"/>
    <property type="evidence" value="ECO:0007669"/>
    <property type="project" value="UniProtKB-KW"/>
</dbReference>
<evidence type="ECO:0000313" key="3">
    <source>
        <dbReference type="EMBL" id="GAP62767.1"/>
    </source>
</evidence>
<evidence type="ECO:0000259" key="2">
    <source>
        <dbReference type="PROSITE" id="PS50263"/>
    </source>
</evidence>
<reference evidence="4 6" key="2">
    <citation type="submission" date="2015-07" db="EMBL/GenBank/DDBJ databases">
        <title>Whole genome sequence of Ardenticatena maritima DSM 23922.</title>
        <authorList>
            <person name="Hemp J."/>
            <person name="Ward L.M."/>
            <person name="Pace L.A."/>
            <person name="Fischer W.W."/>
        </authorList>
    </citation>
    <scope>NUCLEOTIDE SEQUENCE [LARGE SCALE GENOMIC DNA]</scope>
    <source>
        <strain evidence="4 6">110S</strain>
    </source>
</reference>
<dbReference type="AlphaFoldDB" id="A0A0M9UCF0"/>
<dbReference type="SUPFAM" id="SSF56317">
    <property type="entry name" value="Carbon-nitrogen hydrolase"/>
    <property type="match status" value="1"/>
</dbReference>
<dbReference type="OrthoDB" id="9811121at2"/>
<dbReference type="PATRIC" id="fig|872965.6.peg.3024"/>
<reference evidence="5" key="3">
    <citation type="submission" date="2015-08" db="EMBL/GenBank/DDBJ databases">
        <title>Draft Genome Sequence of a Heterotrophic Facultative Anaerobic Bacterium Ardenticatena maritima Strain 110S.</title>
        <authorList>
            <person name="Kawaichi S."/>
            <person name="Yoshida T."/>
            <person name="Sako Y."/>
            <person name="Nakamura R."/>
        </authorList>
    </citation>
    <scope>NUCLEOTIDE SEQUENCE [LARGE SCALE GENOMIC DNA]</scope>
    <source>
        <strain evidence="5">110S</strain>
    </source>
</reference>
<feature type="domain" description="CN hydrolase" evidence="2">
    <location>
        <begin position="4"/>
        <end position="239"/>
    </location>
</feature>
<reference evidence="3 5" key="1">
    <citation type="journal article" date="2015" name="Genome Announc.">
        <title>Draft Genome Sequence of a Heterotrophic Facultative Anaerobic Thermophilic Bacterium, Ardenticatena maritima Strain 110ST.</title>
        <authorList>
            <person name="Kawaichi S."/>
            <person name="Yoshida T."/>
            <person name="Sako Y."/>
            <person name="Nakamura R."/>
        </authorList>
    </citation>
    <scope>NUCLEOTIDE SEQUENCE [LARGE SCALE GENOMIC DNA]</scope>
    <source>
        <strain evidence="3 5">110S</strain>
    </source>
</reference>
<gene>
    <name evidence="3" type="primary">mtnU</name>
    <name evidence="3" type="ORF">ARMA_1190</name>
    <name evidence="4" type="ORF">SE16_12770</name>
</gene>